<dbReference type="NCBIfam" id="NF009466">
    <property type="entry name" value="PRK12826.1-2"/>
    <property type="match status" value="1"/>
</dbReference>
<feature type="active site" description="Proton acceptor" evidence="11">
    <location>
        <position position="155"/>
    </location>
</feature>
<keyword evidence="8 13" id="KW-0443">Lipid metabolism</keyword>
<comment type="subunit">
    <text evidence="13">Homotetramer.</text>
</comment>
<dbReference type="PANTHER" id="PTHR42879">
    <property type="entry name" value="3-OXOACYL-(ACYL-CARRIER-PROTEIN) REDUCTASE"/>
    <property type="match status" value="1"/>
</dbReference>
<dbReference type="EC" id="1.1.1.100" evidence="13"/>
<dbReference type="PRINTS" id="PR00081">
    <property type="entry name" value="GDHRDH"/>
</dbReference>
<protein>
    <recommendedName>
        <fullName evidence="13">3-oxoacyl-[acyl-carrier-protein] reductase</fullName>
        <ecNumber evidence="13">1.1.1.100</ecNumber>
    </recommendedName>
</protein>
<feature type="domain" description="Ketoreductase" evidence="14">
    <location>
        <begin position="6"/>
        <end position="186"/>
    </location>
</feature>
<feature type="binding site" evidence="12">
    <location>
        <position position="90"/>
    </location>
    <ligand>
        <name>NADP(+)</name>
        <dbReference type="ChEBI" id="CHEBI:58349"/>
    </ligand>
</feature>
<keyword evidence="16" id="KW-1185">Reference proteome</keyword>
<evidence type="ECO:0000256" key="10">
    <source>
        <dbReference type="ARBA" id="ARBA00048508"/>
    </source>
</evidence>
<dbReference type="NCBIfam" id="NF004198">
    <property type="entry name" value="PRK05653.1-3"/>
    <property type="match status" value="1"/>
</dbReference>
<evidence type="ECO:0000256" key="8">
    <source>
        <dbReference type="ARBA" id="ARBA00023098"/>
    </source>
</evidence>
<keyword evidence="9 13" id="KW-0275">Fatty acid biosynthesis</keyword>
<evidence type="ECO:0000256" key="2">
    <source>
        <dbReference type="ARBA" id="ARBA00005194"/>
    </source>
</evidence>
<name>A0A1M5X9S1_9FIRM</name>
<dbReference type="GO" id="GO:0051287">
    <property type="term" value="F:NAD binding"/>
    <property type="evidence" value="ECO:0007669"/>
    <property type="project" value="UniProtKB-UniRule"/>
</dbReference>
<comment type="function">
    <text evidence="1 13">Catalyzes the NADPH-dependent reduction of beta-ketoacyl-ACP substrates to beta-hydroxyacyl-ACP products, the first reductive step in the elongation cycle of fatty acid biosynthesis.</text>
</comment>
<dbReference type="NCBIfam" id="NF005559">
    <property type="entry name" value="PRK07231.1"/>
    <property type="match status" value="1"/>
</dbReference>
<evidence type="ECO:0000256" key="5">
    <source>
        <dbReference type="ARBA" id="ARBA00022832"/>
    </source>
</evidence>
<dbReference type="EMBL" id="FQXR01000006">
    <property type="protein sequence ID" value="SHH96570.1"/>
    <property type="molecule type" value="Genomic_DNA"/>
</dbReference>
<evidence type="ECO:0000256" key="4">
    <source>
        <dbReference type="ARBA" id="ARBA00022516"/>
    </source>
</evidence>
<dbReference type="CDD" id="cd05333">
    <property type="entry name" value="BKR_SDR_c"/>
    <property type="match status" value="1"/>
</dbReference>
<evidence type="ECO:0000313" key="15">
    <source>
        <dbReference type="EMBL" id="SHH96570.1"/>
    </source>
</evidence>
<dbReference type="Pfam" id="PF13561">
    <property type="entry name" value="adh_short_C2"/>
    <property type="match status" value="1"/>
</dbReference>
<reference evidence="15 16" key="1">
    <citation type="submission" date="2016-11" db="EMBL/GenBank/DDBJ databases">
        <authorList>
            <person name="Jaros S."/>
            <person name="Januszkiewicz K."/>
            <person name="Wedrychowicz H."/>
        </authorList>
    </citation>
    <scope>NUCLEOTIDE SEQUENCE [LARGE SCALE GENOMIC DNA]</scope>
    <source>
        <strain evidence="15 16">DSM 13106</strain>
    </source>
</reference>
<dbReference type="AlphaFoldDB" id="A0A1M5X9S1"/>
<comment type="catalytic activity">
    <reaction evidence="10 13">
        <text>a (3R)-hydroxyacyl-[ACP] + NADP(+) = a 3-oxoacyl-[ACP] + NADPH + H(+)</text>
        <dbReference type="Rhea" id="RHEA:17397"/>
        <dbReference type="Rhea" id="RHEA-COMP:9916"/>
        <dbReference type="Rhea" id="RHEA-COMP:9945"/>
        <dbReference type="ChEBI" id="CHEBI:15378"/>
        <dbReference type="ChEBI" id="CHEBI:57783"/>
        <dbReference type="ChEBI" id="CHEBI:58349"/>
        <dbReference type="ChEBI" id="CHEBI:78776"/>
        <dbReference type="ChEBI" id="CHEBI:78827"/>
        <dbReference type="EC" id="1.1.1.100"/>
    </reaction>
</comment>
<organism evidence="15 16">
    <name type="scientific">Sporanaerobacter acetigenes DSM 13106</name>
    <dbReference type="NCBI Taxonomy" id="1123281"/>
    <lineage>
        <taxon>Bacteria</taxon>
        <taxon>Bacillati</taxon>
        <taxon>Bacillota</taxon>
        <taxon>Tissierellia</taxon>
        <taxon>Tissierellales</taxon>
        <taxon>Sporanaerobacteraceae</taxon>
        <taxon>Sporanaerobacter</taxon>
    </lineage>
</organism>
<evidence type="ECO:0000256" key="7">
    <source>
        <dbReference type="ARBA" id="ARBA00023002"/>
    </source>
</evidence>
<keyword evidence="7 13" id="KW-0560">Oxidoreductase</keyword>
<dbReference type="RefSeq" id="WP_234973693.1">
    <property type="nucleotide sequence ID" value="NZ_FQXR01000006.1"/>
</dbReference>
<dbReference type="PANTHER" id="PTHR42879:SF2">
    <property type="entry name" value="3-OXOACYL-[ACYL-CARRIER-PROTEIN] REDUCTASE FABG"/>
    <property type="match status" value="1"/>
</dbReference>
<evidence type="ECO:0000256" key="11">
    <source>
        <dbReference type="PIRSR" id="PIRSR611284-1"/>
    </source>
</evidence>
<dbReference type="SMART" id="SM00822">
    <property type="entry name" value="PKS_KR"/>
    <property type="match status" value="1"/>
</dbReference>
<evidence type="ECO:0000259" key="14">
    <source>
        <dbReference type="SMART" id="SM00822"/>
    </source>
</evidence>
<dbReference type="Proteomes" id="UP000184389">
    <property type="component" value="Unassembled WGS sequence"/>
</dbReference>
<gene>
    <name evidence="15" type="ORF">SAMN02745180_01590</name>
</gene>
<keyword evidence="4 13" id="KW-0444">Lipid biosynthesis</keyword>
<dbReference type="SUPFAM" id="SSF51735">
    <property type="entry name" value="NAD(P)-binding Rossmann-fold domains"/>
    <property type="match status" value="1"/>
</dbReference>
<dbReference type="InterPro" id="IPR002347">
    <property type="entry name" value="SDR_fam"/>
</dbReference>
<dbReference type="FunFam" id="3.40.50.720:FF:000037">
    <property type="entry name" value="3-oxoacyl-[acyl-carrier-protein] reductase FabG"/>
    <property type="match status" value="1"/>
</dbReference>
<comment type="similarity">
    <text evidence="3 13">Belongs to the short-chain dehydrogenases/reductases (SDR) family.</text>
</comment>
<feature type="binding site" evidence="12">
    <location>
        <begin position="155"/>
        <end position="159"/>
    </location>
    <ligand>
        <name>NADP(+)</name>
        <dbReference type="ChEBI" id="CHEBI:58349"/>
    </ligand>
</feature>
<dbReference type="NCBIfam" id="TIGR01830">
    <property type="entry name" value="3oxo_ACP_reduc"/>
    <property type="match status" value="1"/>
</dbReference>
<dbReference type="GO" id="GO:0006633">
    <property type="term" value="P:fatty acid biosynthetic process"/>
    <property type="evidence" value="ECO:0007669"/>
    <property type="project" value="UniProtKB-UniPathway"/>
</dbReference>
<evidence type="ECO:0000256" key="1">
    <source>
        <dbReference type="ARBA" id="ARBA00002607"/>
    </source>
</evidence>
<dbReference type="InterPro" id="IPR036291">
    <property type="entry name" value="NAD(P)-bd_dom_sf"/>
</dbReference>
<dbReference type="UniPathway" id="UPA00094"/>
<keyword evidence="6 12" id="KW-0521">NADP</keyword>
<dbReference type="InterPro" id="IPR057326">
    <property type="entry name" value="KR_dom"/>
</dbReference>
<evidence type="ECO:0000256" key="13">
    <source>
        <dbReference type="RuleBase" id="RU366074"/>
    </source>
</evidence>
<evidence type="ECO:0000256" key="12">
    <source>
        <dbReference type="PIRSR" id="PIRSR611284-2"/>
    </source>
</evidence>
<feature type="binding site" evidence="12">
    <location>
        <begin position="12"/>
        <end position="15"/>
    </location>
    <ligand>
        <name>NADP(+)</name>
        <dbReference type="ChEBI" id="CHEBI:58349"/>
    </ligand>
</feature>
<dbReference type="InterPro" id="IPR020904">
    <property type="entry name" value="Sc_DH/Rdtase_CS"/>
</dbReference>
<dbReference type="GO" id="GO:0004316">
    <property type="term" value="F:3-oxoacyl-[acyl-carrier-protein] reductase (NADPH) activity"/>
    <property type="evidence" value="ECO:0007669"/>
    <property type="project" value="UniProtKB-UniRule"/>
</dbReference>
<dbReference type="InterPro" id="IPR011284">
    <property type="entry name" value="3oxo_ACP_reduc"/>
</dbReference>
<accession>A0A1M5X9S1</accession>
<proteinExistence type="inferred from homology"/>
<keyword evidence="5 13" id="KW-0276">Fatty acid metabolism</keyword>
<evidence type="ECO:0000256" key="9">
    <source>
        <dbReference type="ARBA" id="ARBA00023160"/>
    </source>
</evidence>
<dbReference type="InterPro" id="IPR050259">
    <property type="entry name" value="SDR"/>
</dbReference>
<evidence type="ECO:0000313" key="16">
    <source>
        <dbReference type="Proteomes" id="UP000184389"/>
    </source>
</evidence>
<comment type="pathway">
    <text evidence="2 13">Lipid metabolism; fatty acid biosynthesis.</text>
</comment>
<evidence type="ECO:0000256" key="3">
    <source>
        <dbReference type="ARBA" id="ARBA00006484"/>
    </source>
</evidence>
<evidence type="ECO:0000256" key="6">
    <source>
        <dbReference type="ARBA" id="ARBA00022857"/>
    </source>
</evidence>
<sequence length="247" mass="26255">MNLKGKTALITGGSRGIGRAIAIELSKQGANVVITYINNEVNAKEVIAEVEKSNVRGLAIKADVSNEKDINDMIEIVNNEFGSVDILVNNAGITKDNLLLRMKLEEWDDVISTNLRGAYLCTKAVARGMLKKKSGKIVNIASVVGISGNAGQGNYSASKAGIIGFTKSIAKELGSRGINVNAVAPGFVETDMTNILNDKIKDEMINGIPLKRAGKPEDIANVVAFLCSEKSDYITGQVINVDGGMLM</sequence>
<dbReference type="STRING" id="1123281.SAMN02745180_01590"/>
<dbReference type="Gene3D" id="3.40.50.720">
    <property type="entry name" value="NAD(P)-binding Rossmann-like Domain"/>
    <property type="match status" value="1"/>
</dbReference>
<dbReference type="PRINTS" id="PR00080">
    <property type="entry name" value="SDRFAMILY"/>
</dbReference>
<dbReference type="PROSITE" id="PS00061">
    <property type="entry name" value="ADH_SHORT"/>
    <property type="match status" value="1"/>
</dbReference>